<proteinExistence type="predicted"/>
<reference evidence="2 3" key="1">
    <citation type="submission" date="2021-02" db="EMBL/GenBank/DDBJ databases">
        <title>Genome assembly of Pseudopithomyces chartarum.</title>
        <authorList>
            <person name="Jauregui R."/>
            <person name="Singh J."/>
            <person name="Voisey C."/>
        </authorList>
    </citation>
    <scope>NUCLEOTIDE SEQUENCE [LARGE SCALE GENOMIC DNA]</scope>
    <source>
        <strain evidence="2 3">AGR01</strain>
    </source>
</reference>
<dbReference type="AlphaFoldDB" id="A0AAN6LNZ7"/>
<sequence>MAPAKKTTSSGRKATTISRYSRNKDKRAQPQKRELSLAFKTVKKPSIKAHNKRTNNPCSKRAKDTTGTTTAAIEKILLAEHEIHIAWQKKELGRAEKTAACRQAKLPNSGFVNSKGQRICPNMQKSSTIKVEKGSADTKGSSATLLNLLELRNDKETT</sequence>
<evidence type="ECO:0000313" key="3">
    <source>
        <dbReference type="Proteomes" id="UP001280581"/>
    </source>
</evidence>
<keyword evidence="3" id="KW-1185">Reference proteome</keyword>
<evidence type="ECO:0000256" key="1">
    <source>
        <dbReference type="SAM" id="MobiDB-lite"/>
    </source>
</evidence>
<name>A0AAN6LNZ7_9PLEO</name>
<dbReference type="Proteomes" id="UP001280581">
    <property type="component" value="Unassembled WGS sequence"/>
</dbReference>
<comment type="caution">
    <text evidence="2">The sequence shown here is derived from an EMBL/GenBank/DDBJ whole genome shotgun (WGS) entry which is preliminary data.</text>
</comment>
<feature type="compositionally biased region" description="Polar residues" evidence="1">
    <location>
        <begin position="1"/>
        <end position="20"/>
    </location>
</feature>
<feature type="region of interest" description="Disordered" evidence="1">
    <location>
        <begin position="1"/>
        <end position="34"/>
    </location>
</feature>
<accession>A0AAN6LNZ7</accession>
<organism evidence="2 3">
    <name type="scientific">Pseudopithomyces chartarum</name>
    <dbReference type="NCBI Taxonomy" id="1892770"/>
    <lineage>
        <taxon>Eukaryota</taxon>
        <taxon>Fungi</taxon>
        <taxon>Dikarya</taxon>
        <taxon>Ascomycota</taxon>
        <taxon>Pezizomycotina</taxon>
        <taxon>Dothideomycetes</taxon>
        <taxon>Pleosporomycetidae</taxon>
        <taxon>Pleosporales</taxon>
        <taxon>Massarineae</taxon>
        <taxon>Didymosphaeriaceae</taxon>
        <taxon>Pseudopithomyces</taxon>
    </lineage>
</organism>
<feature type="region of interest" description="Disordered" evidence="1">
    <location>
        <begin position="46"/>
        <end position="66"/>
    </location>
</feature>
<protein>
    <submittedName>
        <fullName evidence="2">Uncharacterized protein</fullName>
    </submittedName>
</protein>
<feature type="compositionally biased region" description="Basic and acidic residues" evidence="1">
    <location>
        <begin position="22"/>
        <end position="34"/>
    </location>
</feature>
<dbReference type="EMBL" id="WVTA01000017">
    <property type="protein sequence ID" value="KAK3201164.1"/>
    <property type="molecule type" value="Genomic_DNA"/>
</dbReference>
<gene>
    <name evidence="2" type="ORF">GRF29_213g1342390</name>
</gene>
<evidence type="ECO:0000313" key="2">
    <source>
        <dbReference type="EMBL" id="KAK3201164.1"/>
    </source>
</evidence>